<sequence>MLTRRRFIAISAALAPTMALGRSPDLHVETGIALGATVTLRLQHPEAPRLAALAMDEIRRLEQVFSLYRPESSLVRLNREARLEAPPFELLDCLTLAASVHRASGGSFDPTVQPLWLAEAGALTRGTSLTEAERAQVRVLIGWEGVTLAPEAITLRPGMALTLNGIAQGFIADRVAALLESHGLTRALIDTGEMRALPEGDWPVKLASGGGISLRDRALATSAPLGMTFGGDGVTSHILDPRTGRPLRSAWQSVSISAPSAALADALSTSACLMDSRVAMDGLCASFPEARVEVAVAA</sequence>
<evidence type="ECO:0000256" key="1">
    <source>
        <dbReference type="ARBA" id="ARBA00001946"/>
    </source>
</evidence>
<evidence type="ECO:0000256" key="6">
    <source>
        <dbReference type="ARBA" id="ARBA00022723"/>
    </source>
</evidence>
<comment type="caution">
    <text evidence="11">The sequence shown here is derived from an EMBL/GenBank/DDBJ whole genome shotgun (WGS) entry which is preliminary data.</text>
</comment>
<keyword evidence="4" id="KW-0285">Flavoprotein</keyword>
<dbReference type="Pfam" id="PF02424">
    <property type="entry name" value="ApbE"/>
    <property type="match status" value="1"/>
</dbReference>
<evidence type="ECO:0000256" key="10">
    <source>
        <dbReference type="ARBA" id="ARBA00048540"/>
    </source>
</evidence>
<evidence type="ECO:0000256" key="8">
    <source>
        <dbReference type="ARBA" id="ARBA00022842"/>
    </source>
</evidence>
<protein>
    <recommendedName>
        <fullName evidence="3">FAD:protein FMN transferase</fullName>
        <ecNumber evidence="2">2.7.1.180</ecNumber>
    </recommendedName>
    <alternativeName>
        <fullName evidence="9">Flavin transferase</fullName>
    </alternativeName>
</protein>
<evidence type="ECO:0000256" key="3">
    <source>
        <dbReference type="ARBA" id="ARBA00016337"/>
    </source>
</evidence>
<reference evidence="12" key="1">
    <citation type="journal article" date="2019" name="Int. J. Syst. Evol. Microbiol.">
        <title>The Global Catalogue of Microorganisms (GCM) 10K type strain sequencing project: providing services to taxonomists for standard genome sequencing and annotation.</title>
        <authorList>
            <consortium name="The Broad Institute Genomics Platform"/>
            <consortium name="The Broad Institute Genome Sequencing Center for Infectious Disease"/>
            <person name="Wu L."/>
            <person name="Ma J."/>
        </authorList>
    </citation>
    <scope>NUCLEOTIDE SEQUENCE [LARGE SCALE GENOMIC DNA]</scope>
    <source>
        <strain evidence="12">KCTC 62102</strain>
    </source>
</reference>
<evidence type="ECO:0000256" key="9">
    <source>
        <dbReference type="ARBA" id="ARBA00031306"/>
    </source>
</evidence>
<evidence type="ECO:0000313" key="11">
    <source>
        <dbReference type="EMBL" id="MFC3085224.1"/>
    </source>
</evidence>
<dbReference type="Proteomes" id="UP001595445">
    <property type="component" value="Unassembled WGS sequence"/>
</dbReference>
<proteinExistence type="predicted"/>
<dbReference type="GO" id="GO:0016740">
    <property type="term" value="F:transferase activity"/>
    <property type="evidence" value="ECO:0007669"/>
    <property type="project" value="UniProtKB-KW"/>
</dbReference>
<dbReference type="EC" id="2.7.1.180" evidence="2"/>
<dbReference type="RefSeq" id="WP_197646930.1">
    <property type="nucleotide sequence ID" value="NZ_JAEACP010000021.1"/>
</dbReference>
<gene>
    <name evidence="11" type="ORF">ACFOD6_04090</name>
</gene>
<keyword evidence="8" id="KW-0460">Magnesium</keyword>
<evidence type="ECO:0000256" key="4">
    <source>
        <dbReference type="ARBA" id="ARBA00022630"/>
    </source>
</evidence>
<dbReference type="InterPro" id="IPR024932">
    <property type="entry name" value="ApbE"/>
</dbReference>
<dbReference type="SUPFAM" id="SSF143631">
    <property type="entry name" value="ApbE-like"/>
    <property type="match status" value="1"/>
</dbReference>
<dbReference type="EMBL" id="JBHRSM010000009">
    <property type="protein sequence ID" value="MFC3085224.1"/>
    <property type="molecule type" value="Genomic_DNA"/>
</dbReference>
<evidence type="ECO:0000256" key="5">
    <source>
        <dbReference type="ARBA" id="ARBA00022679"/>
    </source>
</evidence>
<evidence type="ECO:0000313" key="12">
    <source>
        <dbReference type="Proteomes" id="UP001595445"/>
    </source>
</evidence>
<keyword evidence="7" id="KW-0274">FAD</keyword>
<dbReference type="Gene3D" id="3.10.520.10">
    <property type="entry name" value="ApbE-like domains"/>
    <property type="match status" value="1"/>
</dbReference>
<organism evidence="11 12">
    <name type="scientific">Tabrizicola soli</name>
    <dbReference type="NCBI Taxonomy" id="2185115"/>
    <lineage>
        <taxon>Bacteria</taxon>
        <taxon>Pseudomonadati</taxon>
        <taxon>Pseudomonadota</taxon>
        <taxon>Alphaproteobacteria</taxon>
        <taxon>Rhodobacterales</taxon>
        <taxon>Paracoccaceae</taxon>
        <taxon>Tabrizicola</taxon>
    </lineage>
</organism>
<comment type="cofactor">
    <cofactor evidence="1">
        <name>Mg(2+)</name>
        <dbReference type="ChEBI" id="CHEBI:18420"/>
    </cofactor>
</comment>
<accession>A0ABV7DSM5</accession>
<dbReference type="PANTHER" id="PTHR30040">
    <property type="entry name" value="THIAMINE BIOSYNTHESIS LIPOPROTEIN APBE"/>
    <property type="match status" value="1"/>
</dbReference>
<keyword evidence="5 11" id="KW-0808">Transferase</keyword>
<comment type="catalytic activity">
    <reaction evidence="10">
        <text>L-threonyl-[protein] + FAD = FMN-L-threonyl-[protein] + AMP + H(+)</text>
        <dbReference type="Rhea" id="RHEA:36847"/>
        <dbReference type="Rhea" id="RHEA-COMP:11060"/>
        <dbReference type="Rhea" id="RHEA-COMP:11061"/>
        <dbReference type="ChEBI" id="CHEBI:15378"/>
        <dbReference type="ChEBI" id="CHEBI:30013"/>
        <dbReference type="ChEBI" id="CHEBI:57692"/>
        <dbReference type="ChEBI" id="CHEBI:74257"/>
        <dbReference type="ChEBI" id="CHEBI:456215"/>
        <dbReference type="EC" id="2.7.1.180"/>
    </reaction>
</comment>
<keyword evidence="6" id="KW-0479">Metal-binding</keyword>
<keyword evidence="12" id="KW-1185">Reference proteome</keyword>
<dbReference type="PANTHER" id="PTHR30040:SF2">
    <property type="entry name" value="FAD:PROTEIN FMN TRANSFERASE"/>
    <property type="match status" value="1"/>
</dbReference>
<dbReference type="InterPro" id="IPR003374">
    <property type="entry name" value="ApbE-like_sf"/>
</dbReference>
<evidence type="ECO:0000256" key="2">
    <source>
        <dbReference type="ARBA" id="ARBA00011955"/>
    </source>
</evidence>
<evidence type="ECO:0000256" key="7">
    <source>
        <dbReference type="ARBA" id="ARBA00022827"/>
    </source>
</evidence>
<name>A0ABV7DSM5_9RHOB</name>